<sequence>RWLDADIHGGAPAIDVLEEPCSLLVPYTDPYSIPGYDVREKKHYISAYDVKSKLAWGDAASMIWAMKGAITIIVNSDSVIFQDLSVTILRNVLPSKDPRRRLRPRVPPDRTLVCNHLRNSLDHGDELVRRDTLRFLCRLRDARLIEPVVASTSSAAVCCFCRLRKDDGGKLVPDALDVVERALGAERDAAALRNAFFTLHSFAQPRAAAYVLDNAGRVASEWPRLLQMLAVDTARRYGRYERKHVDILMSLLSHPSTCNVVVYECANTLAWISSEPTAVRAAANAYCKLLSSSSVQSDDAVRLIVQSRTACTNSASRTVMP</sequence>
<dbReference type="Gramene" id="TVU37186">
    <property type="protein sequence ID" value="TVU37186"/>
    <property type="gene ID" value="EJB05_10487"/>
</dbReference>
<dbReference type="Proteomes" id="UP000324897">
    <property type="component" value="Chromosome 4"/>
</dbReference>
<dbReference type="Gene3D" id="1.25.10.10">
    <property type="entry name" value="Leucine-rich Repeat Variant"/>
    <property type="match status" value="1"/>
</dbReference>
<dbReference type="PANTHER" id="PTHR10635:SF0">
    <property type="entry name" value="COATOMER SUBUNIT BETA"/>
    <property type="match status" value="1"/>
</dbReference>
<dbReference type="GO" id="GO:0006891">
    <property type="term" value="P:intra-Golgi vesicle-mediated transport"/>
    <property type="evidence" value="ECO:0007669"/>
    <property type="project" value="TreeGrafter"/>
</dbReference>
<dbReference type="Pfam" id="PF01602">
    <property type="entry name" value="Adaptin_N"/>
    <property type="match status" value="1"/>
</dbReference>
<dbReference type="GO" id="GO:0030126">
    <property type="term" value="C:COPI vesicle coat"/>
    <property type="evidence" value="ECO:0007669"/>
    <property type="project" value="TreeGrafter"/>
</dbReference>
<dbReference type="OrthoDB" id="10261439at2759"/>
<feature type="domain" description="Clathrin/coatomer adaptor adaptin-like N-terminal" evidence="1">
    <location>
        <begin position="110"/>
        <end position="294"/>
    </location>
</feature>
<feature type="non-terminal residue" evidence="2">
    <location>
        <position position="321"/>
    </location>
</feature>
<dbReference type="InterPro" id="IPR016460">
    <property type="entry name" value="COPB1"/>
</dbReference>
<dbReference type="SUPFAM" id="SSF48371">
    <property type="entry name" value="ARM repeat"/>
    <property type="match status" value="1"/>
</dbReference>
<dbReference type="InterPro" id="IPR016024">
    <property type="entry name" value="ARM-type_fold"/>
</dbReference>
<proteinExistence type="predicted"/>
<protein>
    <recommendedName>
        <fullName evidence="1">Clathrin/coatomer adaptor adaptin-like N-terminal domain-containing protein</fullName>
    </recommendedName>
</protein>
<evidence type="ECO:0000313" key="2">
    <source>
        <dbReference type="EMBL" id="TVU37186.1"/>
    </source>
</evidence>
<dbReference type="GO" id="GO:0006886">
    <property type="term" value="P:intracellular protein transport"/>
    <property type="evidence" value="ECO:0007669"/>
    <property type="project" value="InterPro"/>
</dbReference>
<reference evidence="2 3" key="1">
    <citation type="journal article" date="2019" name="Sci. Rep.">
        <title>A high-quality genome of Eragrostis curvula grass provides insights into Poaceae evolution and supports new strategies to enhance forage quality.</title>
        <authorList>
            <person name="Carballo J."/>
            <person name="Santos B.A.C.M."/>
            <person name="Zappacosta D."/>
            <person name="Garbus I."/>
            <person name="Selva J.P."/>
            <person name="Gallo C.A."/>
            <person name="Diaz A."/>
            <person name="Albertini E."/>
            <person name="Caccamo M."/>
            <person name="Echenique V."/>
        </authorList>
    </citation>
    <scope>NUCLEOTIDE SEQUENCE [LARGE SCALE GENOMIC DNA]</scope>
    <source>
        <strain evidence="3">cv. Victoria</strain>
        <tissue evidence="2">Leaf</tissue>
    </source>
</reference>
<keyword evidence="3" id="KW-1185">Reference proteome</keyword>
<gene>
    <name evidence="2" type="ORF">EJB05_10487</name>
</gene>
<dbReference type="EMBL" id="RWGY01000007">
    <property type="protein sequence ID" value="TVU37186.1"/>
    <property type="molecule type" value="Genomic_DNA"/>
</dbReference>
<dbReference type="InterPro" id="IPR011989">
    <property type="entry name" value="ARM-like"/>
</dbReference>
<dbReference type="AlphaFoldDB" id="A0A5J9VNV2"/>
<evidence type="ECO:0000259" key="1">
    <source>
        <dbReference type="Pfam" id="PF01602"/>
    </source>
</evidence>
<name>A0A5J9VNV2_9POAL</name>
<organism evidence="2 3">
    <name type="scientific">Eragrostis curvula</name>
    <name type="common">weeping love grass</name>
    <dbReference type="NCBI Taxonomy" id="38414"/>
    <lineage>
        <taxon>Eukaryota</taxon>
        <taxon>Viridiplantae</taxon>
        <taxon>Streptophyta</taxon>
        <taxon>Embryophyta</taxon>
        <taxon>Tracheophyta</taxon>
        <taxon>Spermatophyta</taxon>
        <taxon>Magnoliopsida</taxon>
        <taxon>Liliopsida</taxon>
        <taxon>Poales</taxon>
        <taxon>Poaceae</taxon>
        <taxon>PACMAD clade</taxon>
        <taxon>Chloridoideae</taxon>
        <taxon>Eragrostideae</taxon>
        <taxon>Eragrostidinae</taxon>
        <taxon>Eragrostis</taxon>
    </lineage>
</organism>
<dbReference type="GO" id="GO:0006888">
    <property type="term" value="P:endoplasmic reticulum to Golgi vesicle-mediated transport"/>
    <property type="evidence" value="ECO:0007669"/>
    <property type="project" value="TreeGrafter"/>
</dbReference>
<evidence type="ECO:0000313" key="3">
    <source>
        <dbReference type="Proteomes" id="UP000324897"/>
    </source>
</evidence>
<dbReference type="PANTHER" id="PTHR10635">
    <property type="entry name" value="COATOMER SUBUNIT BETA"/>
    <property type="match status" value="1"/>
</dbReference>
<accession>A0A5J9VNV2</accession>
<comment type="caution">
    <text evidence="2">The sequence shown here is derived from an EMBL/GenBank/DDBJ whole genome shotgun (WGS) entry which is preliminary data.</text>
</comment>
<feature type="non-terminal residue" evidence="2">
    <location>
        <position position="1"/>
    </location>
</feature>
<dbReference type="InterPro" id="IPR002553">
    <property type="entry name" value="Clathrin/coatomer_adapt-like_N"/>
</dbReference>